<feature type="signal peptide" evidence="1">
    <location>
        <begin position="1"/>
        <end position="26"/>
    </location>
</feature>
<dbReference type="EMBL" id="JAGYWB010000014">
    <property type="protein sequence ID" value="KAI0499220.1"/>
    <property type="molecule type" value="Genomic_DNA"/>
</dbReference>
<gene>
    <name evidence="2" type="ORF">KFK09_020123</name>
</gene>
<dbReference type="PANTHER" id="PTHR36726:SF4">
    <property type="entry name" value="CLAVATA3_ESR (CLE)-RELATED PROTEIN 45"/>
    <property type="match status" value="1"/>
</dbReference>
<evidence type="ECO:0000313" key="2">
    <source>
        <dbReference type="EMBL" id="KAI0499220.1"/>
    </source>
</evidence>
<dbReference type="OrthoDB" id="1702020at2759"/>
<dbReference type="Proteomes" id="UP000829196">
    <property type="component" value="Unassembled WGS sequence"/>
</dbReference>
<proteinExistence type="predicted"/>
<accession>A0A8T3ASX8</accession>
<feature type="chain" id="PRO_5035865324" evidence="1">
    <location>
        <begin position="27"/>
        <end position="86"/>
    </location>
</feature>
<organism evidence="2 3">
    <name type="scientific">Dendrobium nobile</name>
    <name type="common">Orchid</name>
    <dbReference type="NCBI Taxonomy" id="94219"/>
    <lineage>
        <taxon>Eukaryota</taxon>
        <taxon>Viridiplantae</taxon>
        <taxon>Streptophyta</taxon>
        <taxon>Embryophyta</taxon>
        <taxon>Tracheophyta</taxon>
        <taxon>Spermatophyta</taxon>
        <taxon>Magnoliopsida</taxon>
        <taxon>Liliopsida</taxon>
        <taxon>Asparagales</taxon>
        <taxon>Orchidaceae</taxon>
        <taxon>Epidendroideae</taxon>
        <taxon>Malaxideae</taxon>
        <taxon>Dendrobiinae</taxon>
        <taxon>Dendrobium</taxon>
    </lineage>
</organism>
<reference evidence="2" key="1">
    <citation type="journal article" date="2022" name="Front. Genet.">
        <title>Chromosome-Scale Assembly of the Dendrobium nobile Genome Provides Insights Into the Molecular Mechanism of the Biosynthesis of the Medicinal Active Ingredient of Dendrobium.</title>
        <authorList>
            <person name="Xu Q."/>
            <person name="Niu S.-C."/>
            <person name="Li K.-L."/>
            <person name="Zheng P.-J."/>
            <person name="Zhang X.-J."/>
            <person name="Jia Y."/>
            <person name="Liu Y."/>
            <person name="Niu Y.-X."/>
            <person name="Yu L.-H."/>
            <person name="Chen D.-F."/>
            <person name="Zhang G.-Q."/>
        </authorList>
    </citation>
    <scope>NUCLEOTIDE SEQUENCE</scope>
    <source>
        <tissue evidence="2">Leaf</tissue>
    </source>
</reference>
<sequence>MVCSHLHKLLLLLFFVCLLAFQSEKANSIRSIEHGFLAEAPSNFKEVEVVNVDSRKGSEISPSSFDLNRTSKRRVRRGSDPIHNRC</sequence>
<dbReference type="AlphaFoldDB" id="A0A8T3ASX8"/>
<dbReference type="InterPro" id="IPR038821">
    <property type="entry name" value="CLE45-like"/>
</dbReference>
<evidence type="ECO:0000313" key="3">
    <source>
        <dbReference type="Proteomes" id="UP000829196"/>
    </source>
</evidence>
<dbReference type="PANTHER" id="PTHR36726">
    <property type="entry name" value="CLAVATA3/ESR (CLE)-RELATED PROTEIN 45"/>
    <property type="match status" value="1"/>
</dbReference>
<name>A0A8T3ASX8_DENNO</name>
<evidence type="ECO:0000256" key="1">
    <source>
        <dbReference type="SAM" id="SignalP"/>
    </source>
</evidence>
<protein>
    <submittedName>
        <fullName evidence="2">Uncharacterized protein</fullName>
    </submittedName>
</protein>
<keyword evidence="1" id="KW-0732">Signal</keyword>
<keyword evidence="3" id="KW-1185">Reference proteome</keyword>
<comment type="caution">
    <text evidence="2">The sequence shown here is derived from an EMBL/GenBank/DDBJ whole genome shotgun (WGS) entry which is preliminary data.</text>
</comment>